<organism evidence="2 3">
    <name type="scientific">Commensalibacter papalotli</name>
    <name type="common">ex Botero et al. 2024</name>
    <dbReference type="NCBI Taxonomy" id="2972766"/>
    <lineage>
        <taxon>Bacteria</taxon>
        <taxon>Pseudomonadati</taxon>
        <taxon>Pseudomonadota</taxon>
        <taxon>Alphaproteobacteria</taxon>
        <taxon>Acetobacterales</taxon>
        <taxon>Acetobacteraceae</taxon>
    </lineage>
</organism>
<evidence type="ECO:0000256" key="1">
    <source>
        <dbReference type="SAM" id="Phobius"/>
    </source>
</evidence>
<dbReference type="EMBL" id="CAMXCH010000003">
    <property type="protein sequence ID" value="CAI3946944.1"/>
    <property type="molecule type" value="Genomic_DNA"/>
</dbReference>
<gene>
    <name evidence="2" type="ORF">R83534S58_LOCUS1475</name>
</gene>
<dbReference type="Proteomes" id="UP001154272">
    <property type="component" value="Unassembled WGS sequence"/>
</dbReference>
<accession>A0ABM9HQS9</accession>
<evidence type="ECO:0000313" key="2">
    <source>
        <dbReference type="EMBL" id="CAI3946944.1"/>
    </source>
</evidence>
<keyword evidence="1" id="KW-0472">Membrane</keyword>
<keyword evidence="1" id="KW-0812">Transmembrane</keyword>
<comment type="caution">
    <text evidence="2">The sequence shown here is derived from an EMBL/GenBank/DDBJ whole genome shotgun (WGS) entry which is preliminary data.</text>
</comment>
<protein>
    <submittedName>
        <fullName evidence="2">Uncharacterized protein</fullName>
    </submittedName>
</protein>
<proteinExistence type="predicted"/>
<feature type="transmembrane region" description="Helical" evidence="1">
    <location>
        <begin position="12"/>
        <end position="33"/>
    </location>
</feature>
<keyword evidence="3" id="KW-1185">Reference proteome</keyword>
<name>A0ABM9HQS9_9PROT</name>
<reference evidence="2" key="1">
    <citation type="submission" date="2022-10" db="EMBL/GenBank/DDBJ databases">
        <authorList>
            <person name="Botero Cardona J."/>
        </authorList>
    </citation>
    <scope>NUCLEOTIDE SEQUENCE</scope>
    <source>
        <strain evidence="2">R-83534</strain>
    </source>
</reference>
<feature type="transmembrane region" description="Helical" evidence="1">
    <location>
        <begin position="39"/>
        <end position="58"/>
    </location>
</feature>
<evidence type="ECO:0000313" key="3">
    <source>
        <dbReference type="Proteomes" id="UP001154272"/>
    </source>
</evidence>
<keyword evidence="1" id="KW-1133">Transmembrane helix</keyword>
<sequence length="72" mass="8129">MEDYFLLKSLSHALIALLLGIILTFTDLVYIAMHIYVDGYSLTIPIILTIIGIVLIAWSSYRIAIMGRDNEI</sequence>
<dbReference type="RefSeq" id="WP_034339447.1">
    <property type="nucleotide sequence ID" value="NZ_CAMXCH010000003.1"/>
</dbReference>